<name>A0A644U8C9_9ZZZZ</name>
<protein>
    <submittedName>
        <fullName evidence="1">Uncharacterized protein</fullName>
    </submittedName>
</protein>
<evidence type="ECO:0000313" key="1">
    <source>
        <dbReference type="EMBL" id="MPL75204.1"/>
    </source>
</evidence>
<organism evidence="1">
    <name type="scientific">bioreactor metagenome</name>
    <dbReference type="NCBI Taxonomy" id="1076179"/>
    <lineage>
        <taxon>unclassified sequences</taxon>
        <taxon>metagenomes</taxon>
        <taxon>ecological metagenomes</taxon>
    </lineage>
</organism>
<sequence length="109" mass="13124">MNPQALIKKTAKNLPINFIYKGDLFTRVFEKDDWYIYKRNYAGMEYYEVFMRKIIRCVDFNTKIPTGEYRELYPKDEHFGRWAWCCRTFEKALAYTNGGLDNDKNILPV</sequence>
<gene>
    <name evidence="1" type="ORF">SDC9_21026</name>
</gene>
<proteinExistence type="predicted"/>
<dbReference type="AlphaFoldDB" id="A0A644U8C9"/>
<accession>A0A644U8C9</accession>
<reference evidence="1" key="1">
    <citation type="submission" date="2019-08" db="EMBL/GenBank/DDBJ databases">
        <authorList>
            <person name="Kucharzyk K."/>
            <person name="Murdoch R.W."/>
            <person name="Higgins S."/>
            <person name="Loffler F."/>
        </authorList>
    </citation>
    <scope>NUCLEOTIDE SEQUENCE</scope>
</reference>
<dbReference type="EMBL" id="VSSQ01000086">
    <property type="protein sequence ID" value="MPL75204.1"/>
    <property type="molecule type" value="Genomic_DNA"/>
</dbReference>
<comment type="caution">
    <text evidence="1">The sequence shown here is derived from an EMBL/GenBank/DDBJ whole genome shotgun (WGS) entry which is preliminary data.</text>
</comment>